<dbReference type="Gene3D" id="2.60.120.10">
    <property type="entry name" value="Jelly Rolls"/>
    <property type="match status" value="1"/>
</dbReference>
<gene>
    <name evidence="2" type="ORF">CLV42_102590</name>
</gene>
<dbReference type="Pfam" id="PF00027">
    <property type="entry name" value="cNMP_binding"/>
    <property type="match status" value="1"/>
</dbReference>
<sequence length="210" mass="24531">MIIPSREITASGGIFFNKQLKMNESILKNFERHISLDASEIEYVQSLLLSKKVKKNTVLLQTGDISRYIYFVEKGCLRMYNTDDKGQQHIVTFAPEGWWSVDLSSFYTGGPAFYTIDALEDTEVLFLSNESVELLYEKVPKFERFFRIFFANGLVLYQRRMTALISQSAEERYFQFQKRYPGLEQRIAQKHIASYLGITPVFLSMLRKRL</sequence>
<dbReference type="CDD" id="cd00038">
    <property type="entry name" value="CAP_ED"/>
    <property type="match status" value="1"/>
</dbReference>
<organism evidence="2 3">
    <name type="scientific">Chitinophaga ginsengisoli</name>
    <dbReference type="NCBI Taxonomy" id="363837"/>
    <lineage>
        <taxon>Bacteria</taxon>
        <taxon>Pseudomonadati</taxon>
        <taxon>Bacteroidota</taxon>
        <taxon>Chitinophagia</taxon>
        <taxon>Chitinophagales</taxon>
        <taxon>Chitinophagaceae</taxon>
        <taxon>Chitinophaga</taxon>
    </lineage>
</organism>
<dbReference type="InterPro" id="IPR018490">
    <property type="entry name" value="cNMP-bd_dom_sf"/>
</dbReference>
<keyword evidence="3" id="KW-1185">Reference proteome</keyword>
<name>A0A2P8GM36_9BACT</name>
<dbReference type="PROSITE" id="PS50042">
    <property type="entry name" value="CNMP_BINDING_3"/>
    <property type="match status" value="1"/>
</dbReference>
<dbReference type="InterPro" id="IPR014710">
    <property type="entry name" value="RmlC-like_jellyroll"/>
</dbReference>
<evidence type="ECO:0000313" key="3">
    <source>
        <dbReference type="Proteomes" id="UP000240978"/>
    </source>
</evidence>
<feature type="domain" description="Cyclic nucleotide-binding" evidence="1">
    <location>
        <begin position="35"/>
        <end position="135"/>
    </location>
</feature>
<dbReference type="EMBL" id="PYGK01000002">
    <property type="protein sequence ID" value="PSL35016.1"/>
    <property type="molecule type" value="Genomic_DNA"/>
</dbReference>
<accession>A0A2P8GM36</accession>
<dbReference type="AlphaFoldDB" id="A0A2P8GM36"/>
<evidence type="ECO:0000259" key="1">
    <source>
        <dbReference type="PROSITE" id="PS50042"/>
    </source>
</evidence>
<comment type="caution">
    <text evidence="2">The sequence shown here is derived from an EMBL/GenBank/DDBJ whole genome shotgun (WGS) entry which is preliminary data.</text>
</comment>
<proteinExistence type="predicted"/>
<dbReference type="InterPro" id="IPR000595">
    <property type="entry name" value="cNMP-bd_dom"/>
</dbReference>
<dbReference type="Proteomes" id="UP000240978">
    <property type="component" value="Unassembled WGS sequence"/>
</dbReference>
<protein>
    <submittedName>
        <fullName evidence="2">CRP-like cAMP-binding protein</fullName>
    </submittedName>
</protein>
<evidence type="ECO:0000313" key="2">
    <source>
        <dbReference type="EMBL" id="PSL35016.1"/>
    </source>
</evidence>
<dbReference type="SUPFAM" id="SSF51206">
    <property type="entry name" value="cAMP-binding domain-like"/>
    <property type="match status" value="1"/>
</dbReference>
<reference evidence="2 3" key="1">
    <citation type="submission" date="2018-03" db="EMBL/GenBank/DDBJ databases">
        <title>Genomic Encyclopedia of Archaeal and Bacterial Type Strains, Phase II (KMG-II): from individual species to whole genera.</title>
        <authorList>
            <person name="Goeker M."/>
        </authorList>
    </citation>
    <scope>NUCLEOTIDE SEQUENCE [LARGE SCALE GENOMIC DNA]</scope>
    <source>
        <strain evidence="2 3">DSM 18107</strain>
    </source>
</reference>